<dbReference type="GeneID" id="113207109"/>
<gene>
    <name evidence="2" type="primary">LOC113207109</name>
</gene>
<dbReference type="RefSeq" id="XP_052129915.1">
    <property type="nucleotide sequence ID" value="XM_052273955.1"/>
</dbReference>
<proteinExistence type="predicted"/>
<dbReference type="OrthoDB" id="6613763at2759"/>
<sequence length="209" mass="23635">MTMLYRGEMVCAQLTRALFKMRYMLLYLTFTSVGSKRINSFAGPFTVYGTKFGVCDSPPDKPWPSQVYLRPTHFNPAKPNDGQILTGNVTMPEGLNDTRPGHARVDIWSNNQWKKNAFIFNFPGACTALRNNIPNFFAALFDLPSGPSSWNTPCNVKPGTYIVDHKRVFWTYPNVPVFVYGTYRITITATELEKVVICMFGEGTIVPRL</sequence>
<keyword evidence="1" id="KW-1185">Reference proteome</keyword>
<reference evidence="2" key="1">
    <citation type="submission" date="2025-08" db="UniProtKB">
        <authorList>
            <consortium name="RefSeq"/>
        </authorList>
    </citation>
    <scope>IDENTIFICATION</scope>
    <source>
        <tissue evidence="2">Whole organism</tissue>
    </source>
</reference>
<organism evidence="1 2">
    <name type="scientific">Frankliniella occidentalis</name>
    <name type="common">Western flower thrips</name>
    <name type="synonym">Euthrips occidentalis</name>
    <dbReference type="NCBI Taxonomy" id="133901"/>
    <lineage>
        <taxon>Eukaryota</taxon>
        <taxon>Metazoa</taxon>
        <taxon>Ecdysozoa</taxon>
        <taxon>Arthropoda</taxon>
        <taxon>Hexapoda</taxon>
        <taxon>Insecta</taxon>
        <taxon>Pterygota</taxon>
        <taxon>Neoptera</taxon>
        <taxon>Paraneoptera</taxon>
        <taxon>Thysanoptera</taxon>
        <taxon>Terebrantia</taxon>
        <taxon>Thripoidea</taxon>
        <taxon>Thripidae</taxon>
        <taxon>Frankliniella</taxon>
    </lineage>
</organism>
<name>A0A9C6XSY4_FRAOC</name>
<protein>
    <submittedName>
        <fullName evidence="2">Uncharacterized protein LOC113207109 isoform X1</fullName>
    </submittedName>
</protein>
<evidence type="ECO:0000313" key="1">
    <source>
        <dbReference type="Proteomes" id="UP000504606"/>
    </source>
</evidence>
<dbReference type="Proteomes" id="UP000504606">
    <property type="component" value="Unplaced"/>
</dbReference>
<dbReference type="AlphaFoldDB" id="A0A9C6XSY4"/>
<accession>A0A9C6XSY4</accession>
<evidence type="ECO:0000313" key="2">
    <source>
        <dbReference type="RefSeq" id="XP_052129915.1"/>
    </source>
</evidence>